<evidence type="ECO:0000313" key="1">
    <source>
        <dbReference type="EMBL" id="KAK1338223.1"/>
    </source>
</evidence>
<reference evidence="1" key="1">
    <citation type="submission" date="2023-06" db="EMBL/GenBank/DDBJ databases">
        <title>Reference genome for the Northern bat (Eptesicus nilssonii), a most northern bat species.</title>
        <authorList>
            <person name="Laine V.N."/>
            <person name="Pulliainen A.T."/>
            <person name="Lilley T.M."/>
        </authorList>
    </citation>
    <scope>NUCLEOTIDE SEQUENCE</scope>
    <source>
        <strain evidence="1">BLF_Eptnil</strain>
        <tissue evidence="1">Kidney</tissue>
    </source>
</reference>
<comment type="caution">
    <text evidence="1">The sequence shown here is derived from an EMBL/GenBank/DDBJ whole genome shotgun (WGS) entry which is preliminary data.</text>
</comment>
<dbReference type="EMBL" id="JAULJE010000010">
    <property type="protein sequence ID" value="KAK1338223.1"/>
    <property type="molecule type" value="Genomic_DNA"/>
</dbReference>
<sequence>MEDLRFKTVINHNIRKQRQGQQQEKAPAPLTLTASIQRLPQLLGTISRCEQRLPAPIGPEGIPNSPCS</sequence>
<evidence type="ECO:0000313" key="2">
    <source>
        <dbReference type="Proteomes" id="UP001177744"/>
    </source>
</evidence>
<name>A0AA40HVI0_CNENI</name>
<gene>
    <name evidence="1" type="ORF">QTO34_001337</name>
</gene>
<protein>
    <submittedName>
        <fullName evidence="1">Uncharacterized protein</fullName>
    </submittedName>
</protein>
<proteinExistence type="predicted"/>
<accession>A0AA40HVI0</accession>
<organism evidence="1 2">
    <name type="scientific">Cnephaeus nilssonii</name>
    <name type="common">Northern bat</name>
    <name type="synonym">Eptesicus nilssonii</name>
    <dbReference type="NCBI Taxonomy" id="3371016"/>
    <lineage>
        <taxon>Eukaryota</taxon>
        <taxon>Metazoa</taxon>
        <taxon>Chordata</taxon>
        <taxon>Craniata</taxon>
        <taxon>Vertebrata</taxon>
        <taxon>Euteleostomi</taxon>
        <taxon>Mammalia</taxon>
        <taxon>Eutheria</taxon>
        <taxon>Laurasiatheria</taxon>
        <taxon>Chiroptera</taxon>
        <taxon>Yangochiroptera</taxon>
        <taxon>Vespertilionidae</taxon>
        <taxon>Cnephaeus</taxon>
    </lineage>
</organism>
<keyword evidence="2" id="KW-1185">Reference proteome</keyword>
<dbReference type="AlphaFoldDB" id="A0AA40HVI0"/>
<dbReference type="Proteomes" id="UP001177744">
    <property type="component" value="Unassembled WGS sequence"/>
</dbReference>